<gene>
    <name evidence="3" type="ORF">IV203_011395</name>
</gene>
<proteinExistence type="predicted"/>
<name>A0A9K3KTK5_9STRA</name>
<feature type="compositionally biased region" description="Low complexity" evidence="1">
    <location>
        <begin position="45"/>
        <end position="54"/>
    </location>
</feature>
<dbReference type="InterPro" id="IPR051918">
    <property type="entry name" value="STPP_CPPED1"/>
</dbReference>
<dbReference type="EMBL" id="JAGRRH010000019">
    <property type="protein sequence ID" value="KAG7348798.1"/>
    <property type="molecule type" value="Genomic_DNA"/>
</dbReference>
<reference evidence="3" key="1">
    <citation type="journal article" date="2021" name="Sci. Rep.">
        <title>Diploid genomic architecture of Nitzschia inconspicua, an elite biomass production diatom.</title>
        <authorList>
            <person name="Oliver A."/>
            <person name="Podell S."/>
            <person name="Pinowska A."/>
            <person name="Traller J.C."/>
            <person name="Smith S.R."/>
            <person name="McClure R."/>
            <person name="Beliaev A."/>
            <person name="Bohutskyi P."/>
            <person name="Hill E.A."/>
            <person name="Rabines A."/>
            <person name="Zheng H."/>
            <person name="Allen L.Z."/>
            <person name="Kuo A."/>
            <person name="Grigoriev I.V."/>
            <person name="Allen A.E."/>
            <person name="Hazlebeck D."/>
            <person name="Allen E.E."/>
        </authorList>
    </citation>
    <scope>NUCLEOTIDE SEQUENCE</scope>
    <source>
        <strain evidence="3">Hildebrandi</strain>
    </source>
</reference>
<evidence type="ECO:0000259" key="2">
    <source>
        <dbReference type="Pfam" id="PF00149"/>
    </source>
</evidence>
<dbReference type="OrthoDB" id="45007at2759"/>
<evidence type="ECO:0000313" key="3">
    <source>
        <dbReference type="EMBL" id="KAG7348798.1"/>
    </source>
</evidence>
<dbReference type="PANTHER" id="PTHR43143:SF1">
    <property type="entry name" value="SERINE_THREONINE-PROTEIN PHOSPHATASE CPPED1"/>
    <property type="match status" value="1"/>
</dbReference>
<sequence>MRDFRQAQSGRTLVHPTILQSQDERRHDPPSPPPPPSNNKEDSSNDSSLSKTSSSSSSIFSFVVCADTQIGMSSDNKEWETELEYSRIAIRYINDLNPRPKFCCVCGDLCDMESTFWQNQDNVEDDDDVVFTKEQCDQIQEQQRKDFQMTWSALHEDIALVCLCGNHDIGNRPTKESIDSFQQHFGDDYFSFWSTKHSYNIVINSTLFSNPSGAPDLYQQQFQWLEEQLRYARSQNQTTTTTTTTSIFVFGHHPWFLYTETEDADSMTGVSPYKQWTFPDHYFHIPKERRMPVMDLFRKYGVTAAFSGHFHQNMVSESSFGMKMIVTSSLSDVMNSTGKPNDLDELNTRGLRIVTVNDTDGSFRHKFVSLPERAI</sequence>
<keyword evidence="4" id="KW-1185">Reference proteome</keyword>
<feature type="domain" description="Calcineurin-like phosphoesterase" evidence="2">
    <location>
        <begin position="61"/>
        <end position="312"/>
    </location>
</feature>
<accession>A0A9K3KTK5</accession>
<organism evidence="3 4">
    <name type="scientific">Nitzschia inconspicua</name>
    <dbReference type="NCBI Taxonomy" id="303405"/>
    <lineage>
        <taxon>Eukaryota</taxon>
        <taxon>Sar</taxon>
        <taxon>Stramenopiles</taxon>
        <taxon>Ochrophyta</taxon>
        <taxon>Bacillariophyta</taxon>
        <taxon>Bacillariophyceae</taxon>
        <taxon>Bacillariophycidae</taxon>
        <taxon>Bacillariales</taxon>
        <taxon>Bacillariaceae</taxon>
        <taxon>Nitzschia</taxon>
    </lineage>
</organism>
<dbReference type="AlphaFoldDB" id="A0A9K3KTK5"/>
<feature type="region of interest" description="Disordered" evidence="1">
    <location>
        <begin position="1"/>
        <end position="54"/>
    </location>
</feature>
<protein>
    <submittedName>
        <fullName evidence="3">Calcineurin-like phosphoesterase</fullName>
    </submittedName>
</protein>
<dbReference type="PANTHER" id="PTHR43143">
    <property type="entry name" value="METALLOPHOSPHOESTERASE, CALCINEURIN SUPERFAMILY"/>
    <property type="match status" value="1"/>
</dbReference>
<feature type="compositionally biased region" description="Polar residues" evidence="1">
    <location>
        <begin position="1"/>
        <end position="11"/>
    </location>
</feature>
<evidence type="ECO:0000256" key="1">
    <source>
        <dbReference type="SAM" id="MobiDB-lite"/>
    </source>
</evidence>
<comment type="caution">
    <text evidence="3">The sequence shown here is derived from an EMBL/GenBank/DDBJ whole genome shotgun (WGS) entry which is preliminary data.</text>
</comment>
<dbReference type="Pfam" id="PF00149">
    <property type="entry name" value="Metallophos"/>
    <property type="match status" value="1"/>
</dbReference>
<evidence type="ECO:0000313" key="4">
    <source>
        <dbReference type="Proteomes" id="UP000693970"/>
    </source>
</evidence>
<dbReference type="Proteomes" id="UP000693970">
    <property type="component" value="Unassembled WGS sequence"/>
</dbReference>
<dbReference type="GO" id="GO:0016787">
    <property type="term" value="F:hydrolase activity"/>
    <property type="evidence" value="ECO:0007669"/>
    <property type="project" value="InterPro"/>
</dbReference>
<dbReference type="InterPro" id="IPR004843">
    <property type="entry name" value="Calcineurin-like_PHP"/>
</dbReference>
<reference evidence="3" key="2">
    <citation type="submission" date="2021-04" db="EMBL/GenBank/DDBJ databases">
        <authorList>
            <person name="Podell S."/>
        </authorList>
    </citation>
    <scope>NUCLEOTIDE SEQUENCE</scope>
    <source>
        <strain evidence="3">Hildebrandi</strain>
    </source>
</reference>